<evidence type="ECO:0000256" key="10">
    <source>
        <dbReference type="ARBA" id="ARBA00023212"/>
    </source>
</evidence>
<name>A0AAW2HQM5_9NEOP</name>
<dbReference type="Pfam" id="PF00400">
    <property type="entry name" value="WD40"/>
    <property type="match status" value="1"/>
</dbReference>
<dbReference type="SUPFAM" id="SSF50978">
    <property type="entry name" value="WD40 repeat-like"/>
    <property type="match status" value="1"/>
</dbReference>
<dbReference type="PANTHER" id="PTHR12442">
    <property type="entry name" value="DYNEIN INTERMEDIATE CHAIN"/>
    <property type="match status" value="1"/>
</dbReference>
<protein>
    <recommendedName>
        <fullName evidence="14">Dynein intermediate chain 3, ciliary</fullName>
    </recommendedName>
</protein>
<evidence type="ECO:0000313" key="13">
    <source>
        <dbReference type="EMBL" id="KAL0272057.1"/>
    </source>
</evidence>
<dbReference type="GO" id="GO:0005874">
    <property type="term" value="C:microtubule"/>
    <property type="evidence" value="ECO:0007669"/>
    <property type="project" value="UniProtKB-KW"/>
</dbReference>
<dbReference type="PANTHER" id="PTHR12442:SF7">
    <property type="entry name" value="DYNEIN AXONEMAL INTERMEDIATE CHAIN 2"/>
    <property type="match status" value="1"/>
</dbReference>
<organism evidence="13">
    <name type="scientific">Menopon gallinae</name>
    <name type="common">poultry shaft louse</name>
    <dbReference type="NCBI Taxonomy" id="328185"/>
    <lineage>
        <taxon>Eukaryota</taxon>
        <taxon>Metazoa</taxon>
        <taxon>Ecdysozoa</taxon>
        <taxon>Arthropoda</taxon>
        <taxon>Hexapoda</taxon>
        <taxon>Insecta</taxon>
        <taxon>Pterygota</taxon>
        <taxon>Neoptera</taxon>
        <taxon>Paraneoptera</taxon>
        <taxon>Psocodea</taxon>
        <taxon>Troctomorpha</taxon>
        <taxon>Phthiraptera</taxon>
        <taxon>Amblycera</taxon>
        <taxon>Menoponidae</taxon>
        <taxon>Menopon</taxon>
    </lineage>
</organism>
<gene>
    <name evidence="13" type="ORF">PYX00_005175</name>
</gene>
<keyword evidence="6" id="KW-0677">Repeat</keyword>
<keyword evidence="3" id="KW-0963">Cytoplasm</keyword>
<dbReference type="FunFam" id="2.130.10.10:FF:000584">
    <property type="entry name" value="Dynein intermediate chain 2"/>
    <property type="match status" value="1"/>
</dbReference>
<keyword evidence="11" id="KW-0966">Cell projection</keyword>
<feature type="repeat" description="WD" evidence="12">
    <location>
        <begin position="221"/>
        <end position="255"/>
    </location>
</feature>
<accession>A0AAW2HQM5</accession>
<evidence type="ECO:0000256" key="11">
    <source>
        <dbReference type="ARBA" id="ARBA00023273"/>
    </source>
</evidence>
<evidence type="ECO:0000256" key="8">
    <source>
        <dbReference type="ARBA" id="ARBA00023069"/>
    </source>
</evidence>
<dbReference type="AlphaFoldDB" id="A0AAW2HQM5"/>
<dbReference type="SMART" id="SM00320">
    <property type="entry name" value="WD40"/>
    <property type="match status" value="5"/>
</dbReference>
<evidence type="ECO:0000256" key="2">
    <source>
        <dbReference type="ARBA" id="ARBA00011059"/>
    </source>
</evidence>
<dbReference type="GO" id="GO:0045504">
    <property type="term" value="F:dynein heavy chain binding"/>
    <property type="evidence" value="ECO:0007669"/>
    <property type="project" value="TreeGrafter"/>
</dbReference>
<proteinExistence type="inferred from homology"/>
<dbReference type="PROSITE" id="PS50082">
    <property type="entry name" value="WD_REPEATS_2"/>
    <property type="match status" value="1"/>
</dbReference>
<keyword evidence="4 12" id="KW-0853">WD repeat</keyword>
<dbReference type="GO" id="GO:0036157">
    <property type="term" value="C:outer dynein arm"/>
    <property type="evidence" value="ECO:0007669"/>
    <property type="project" value="TreeGrafter"/>
</dbReference>
<keyword evidence="8" id="KW-0969">Cilium</keyword>
<keyword evidence="5" id="KW-0493">Microtubule</keyword>
<evidence type="ECO:0008006" key="14">
    <source>
        <dbReference type="Google" id="ProtNLM"/>
    </source>
</evidence>
<evidence type="ECO:0000256" key="4">
    <source>
        <dbReference type="ARBA" id="ARBA00022574"/>
    </source>
</evidence>
<keyword evidence="10" id="KW-0206">Cytoskeleton</keyword>
<dbReference type="GO" id="GO:0003341">
    <property type="term" value="P:cilium movement"/>
    <property type="evidence" value="ECO:0007669"/>
    <property type="project" value="TreeGrafter"/>
</dbReference>
<dbReference type="EMBL" id="JARGDH010000003">
    <property type="protein sequence ID" value="KAL0272057.1"/>
    <property type="molecule type" value="Genomic_DNA"/>
</dbReference>
<sequence>MEDYIYKNPISKETQYSSFQAEHEVNTTRAEFTDHGMNHVEGGWPKDINILDAEQTLRYRKKIEKDESYIHTIMQLSHSMEHRILQNNAINIYESYFGDAETMALVEHSTSRTTNVYKDPSPIKRPITHLSWSPDGGTRLAVTHCNLEFQRAPPDLGTQSYIWEVENPNKPELKFEPDVPIVCLEYNPKDPHNLVSGMFSGQVCFWDTRRGSEPVETSTLELSHRDPVHNVLWINSKSGTEFFSSSSDGQVKWWDNRKLSEPLETLILDIQKSENILLSRALGASSLEYETTIPTRFMVGTENGYVIQGNRKGKTPQEKLVGVFKAHLGPVCALQRNTAFVKNFLTVGDWTARIWSEDCKESSIIWTSYHRSLLTDGMWSPTRYSVFFTTRTDGTLDVWDILQQQREATLSMKICDDPLRCLRVHEGGQLVAVGNDKGNTYLVEFSENLASNHKNDKAFLTAMFERESRREKILEARIRELRLKGRTKIQDLAGIPGIPHAPGEAVEKVDYCKIAEDEFFAAVKAVTRTVDNYSHTVISLYHLKLNITISNHISGGRKFGPT</sequence>
<comment type="subcellular location">
    <subcellularLocation>
        <location evidence="1">Cytoplasm</location>
        <location evidence="1">Cytoskeleton</location>
        <location evidence="1">Cilium axoneme</location>
    </subcellularLocation>
</comment>
<dbReference type="InterPro" id="IPR001680">
    <property type="entry name" value="WD40_rpt"/>
</dbReference>
<evidence type="ECO:0000256" key="7">
    <source>
        <dbReference type="ARBA" id="ARBA00023017"/>
    </source>
</evidence>
<dbReference type="Gene3D" id="2.130.10.10">
    <property type="entry name" value="YVTN repeat-like/Quinoprotein amine dehydrogenase"/>
    <property type="match status" value="2"/>
</dbReference>
<comment type="caution">
    <text evidence="13">The sequence shown here is derived from an EMBL/GenBank/DDBJ whole genome shotgun (WGS) entry which is preliminary data.</text>
</comment>
<evidence type="ECO:0000256" key="1">
    <source>
        <dbReference type="ARBA" id="ARBA00004430"/>
    </source>
</evidence>
<comment type="similarity">
    <text evidence="2">Belongs to the dynein intermediate chain family.</text>
</comment>
<dbReference type="InterPro" id="IPR036322">
    <property type="entry name" value="WD40_repeat_dom_sf"/>
</dbReference>
<dbReference type="GO" id="GO:0036158">
    <property type="term" value="P:outer dynein arm assembly"/>
    <property type="evidence" value="ECO:0007669"/>
    <property type="project" value="TreeGrafter"/>
</dbReference>
<keyword evidence="7" id="KW-0243">Dynein</keyword>
<evidence type="ECO:0000256" key="12">
    <source>
        <dbReference type="PROSITE-ProRule" id="PRU00221"/>
    </source>
</evidence>
<dbReference type="InterPro" id="IPR050687">
    <property type="entry name" value="Dynein_IC"/>
</dbReference>
<keyword evidence="9" id="KW-0505">Motor protein</keyword>
<reference evidence="13" key="1">
    <citation type="journal article" date="2024" name="Gigascience">
        <title>Chromosome-level genome of the poultry shaft louse Menopon gallinae provides insight into the host-switching and adaptive evolution of parasitic lice.</title>
        <authorList>
            <person name="Xu Y."/>
            <person name="Ma L."/>
            <person name="Liu S."/>
            <person name="Liang Y."/>
            <person name="Liu Q."/>
            <person name="He Z."/>
            <person name="Tian L."/>
            <person name="Duan Y."/>
            <person name="Cai W."/>
            <person name="Li H."/>
            <person name="Song F."/>
        </authorList>
    </citation>
    <scope>NUCLEOTIDE SEQUENCE</scope>
    <source>
        <strain evidence="13">Cailab_2023a</strain>
    </source>
</reference>
<evidence type="ECO:0000256" key="9">
    <source>
        <dbReference type="ARBA" id="ARBA00023175"/>
    </source>
</evidence>
<evidence type="ECO:0000256" key="5">
    <source>
        <dbReference type="ARBA" id="ARBA00022701"/>
    </source>
</evidence>
<evidence type="ECO:0000256" key="6">
    <source>
        <dbReference type="ARBA" id="ARBA00022737"/>
    </source>
</evidence>
<dbReference type="GO" id="GO:0045503">
    <property type="term" value="F:dynein light chain binding"/>
    <property type="evidence" value="ECO:0007669"/>
    <property type="project" value="TreeGrafter"/>
</dbReference>
<evidence type="ECO:0000256" key="3">
    <source>
        <dbReference type="ARBA" id="ARBA00022490"/>
    </source>
</evidence>
<dbReference type="InterPro" id="IPR015943">
    <property type="entry name" value="WD40/YVTN_repeat-like_dom_sf"/>
</dbReference>